<dbReference type="InterPro" id="IPR046172">
    <property type="entry name" value="DUF6174"/>
</dbReference>
<protein>
    <recommendedName>
        <fullName evidence="5">Lipoprotein</fullName>
    </recommendedName>
</protein>
<evidence type="ECO:0000256" key="1">
    <source>
        <dbReference type="SAM" id="MobiDB-lite"/>
    </source>
</evidence>
<comment type="caution">
    <text evidence="3">The sequence shown here is derived from an EMBL/GenBank/DDBJ whole genome shotgun (WGS) entry which is preliminary data.</text>
</comment>
<dbReference type="PROSITE" id="PS51257">
    <property type="entry name" value="PROKAR_LIPOPROTEIN"/>
    <property type="match status" value="1"/>
</dbReference>
<feature type="compositionally biased region" description="Low complexity" evidence="1">
    <location>
        <begin position="32"/>
        <end position="57"/>
    </location>
</feature>
<proteinExistence type="predicted"/>
<feature type="chain" id="PRO_5039370404" description="Lipoprotein" evidence="2">
    <location>
        <begin position="22"/>
        <end position="173"/>
    </location>
</feature>
<reference evidence="3 4" key="1">
    <citation type="submission" date="2020-07" db="EMBL/GenBank/DDBJ databases">
        <title>Sequencing the genomes of 1000 actinobacteria strains.</title>
        <authorList>
            <person name="Klenk H.-P."/>
        </authorList>
    </citation>
    <scope>NUCLEOTIDE SEQUENCE [LARGE SCALE GENOMIC DNA]</scope>
    <source>
        <strain evidence="3 4">DSM 15131</strain>
    </source>
</reference>
<dbReference type="EMBL" id="JACBZM010000001">
    <property type="protein sequence ID" value="NYI46454.1"/>
    <property type="molecule type" value="Genomic_DNA"/>
</dbReference>
<gene>
    <name evidence="3" type="ORF">BJ993_003534</name>
</gene>
<accession>A0A7Z0CMK8</accession>
<organism evidence="3 4">
    <name type="scientific">Nocardioides aromaticivorans</name>
    <dbReference type="NCBI Taxonomy" id="200618"/>
    <lineage>
        <taxon>Bacteria</taxon>
        <taxon>Bacillati</taxon>
        <taxon>Actinomycetota</taxon>
        <taxon>Actinomycetes</taxon>
        <taxon>Propionibacteriales</taxon>
        <taxon>Nocardioidaceae</taxon>
        <taxon>Nocardioides</taxon>
    </lineage>
</organism>
<feature type="signal peptide" evidence="2">
    <location>
        <begin position="1"/>
        <end position="21"/>
    </location>
</feature>
<evidence type="ECO:0000313" key="4">
    <source>
        <dbReference type="Proteomes" id="UP000562045"/>
    </source>
</evidence>
<evidence type="ECO:0008006" key="5">
    <source>
        <dbReference type="Google" id="ProtNLM"/>
    </source>
</evidence>
<name>A0A7Z0CMK8_9ACTN</name>
<evidence type="ECO:0000313" key="3">
    <source>
        <dbReference type="EMBL" id="NYI46454.1"/>
    </source>
</evidence>
<feature type="region of interest" description="Disordered" evidence="1">
    <location>
        <begin position="25"/>
        <end position="59"/>
    </location>
</feature>
<keyword evidence="2" id="KW-0732">Signal</keyword>
<dbReference type="Proteomes" id="UP000562045">
    <property type="component" value="Unassembled WGS sequence"/>
</dbReference>
<dbReference type="Pfam" id="PF19671">
    <property type="entry name" value="DUF6174"/>
    <property type="match status" value="1"/>
</dbReference>
<dbReference type="AlphaFoldDB" id="A0A7Z0CMK8"/>
<sequence>MQIRRAALPTLAAVLALGLSACGREDDEKAADPASDAPSSGTTTGDPTGDPTDDPTTQQWPAFAATDYTYRLEVLCFCPLTGPLRVTVADGEVTSAVRLTKPGKGTQAPDFARLGINDLIAKANDPTVFKADVTWPAGTDHPTKVVIDQIENAVDDEVTYTISNVQVTPVSAG</sequence>
<evidence type="ECO:0000256" key="2">
    <source>
        <dbReference type="SAM" id="SignalP"/>
    </source>
</evidence>